<protein>
    <submittedName>
        <fullName evidence="1">Uncharacterized protein</fullName>
    </submittedName>
</protein>
<dbReference type="AlphaFoldDB" id="A0AAN9EF79"/>
<dbReference type="Gene3D" id="1.20.120.1240">
    <property type="entry name" value="Dynamin, middle domain"/>
    <property type="match status" value="1"/>
</dbReference>
<sequence length="136" mass="15488">MQDSKLEEKNTMTDNIEVIESFEWSYILVGGSLPNTEQKNLAFGAAASMVHPATERRNQNWIARANSGSLLLKELVRKSIAETQELKRFPTLQTEIAAAANEALERFREDSKKTTLRLVEMESSFYERPLYLGLMC</sequence>
<evidence type="ECO:0000313" key="1">
    <source>
        <dbReference type="EMBL" id="KAK7251623.1"/>
    </source>
</evidence>
<dbReference type="Proteomes" id="UP001372338">
    <property type="component" value="Unassembled WGS sequence"/>
</dbReference>
<dbReference type="EMBL" id="JAYWIO010000007">
    <property type="protein sequence ID" value="KAK7251623.1"/>
    <property type="molecule type" value="Genomic_DNA"/>
</dbReference>
<gene>
    <name evidence="1" type="ORF">RIF29_34971</name>
</gene>
<keyword evidence="2" id="KW-1185">Reference proteome</keyword>
<accession>A0AAN9EF79</accession>
<proteinExistence type="predicted"/>
<dbReference type="PANTHER" id="PTHR39757:SF3">
    <property type="entry name" value="LYCOPENE EPSILON CYCLASE, CHLOROPLASTIC"/>
    <property type="match status" value="1"/>
</dbReference>
<comment type="caution">
    <text evidence="1">The sequence shown here is derived from an EMBL/GenBank/DDBJ whole genome shotgun (WGS) entry which is preliminary data.</text>
</comment>
<evidence type="ECO:0000313" key="2">
    <source>
        <dbReference type="Proteomes" id="UP001372338"/>
    </source>
</evidence>
<dbReference type="PANTHER" id="PTHR39757">
    <property type="match status" value="1"/>
</dbReference>
<name>A0AAN9EF79_CROPI</name>
<reference evidence="1 2" key="1">
    <citation type="submission" date="2024-01" db="EMBL/GenBank/DDBJ databases">
        <title>The genomes of 5 underutilized Papilionoideae crops provide insights into root nodulation and disease resistanc.</title>
        <authorList>
            <person name="Yuan L."/>
        </authorList>
    </citation>
    <scope>NUCLEOTIDE SEQUENCE [LARGE SCALE GENOMIC DNA]</scope>
    <source>
        <strain evidence="1">ZHUSHIDOU_FW_LH</strain>
        <tissue evidence="1">Leaf</tissue>
    </source>
</reference>
<organism evidence="1 2">
    <name type="scientific">Crotalaria pallida</name>
    <name type="common">Smooth rattlebox</name>
    <name type="synonym">Crotalaria striata</name>
    <dbReference type="NCBI Taxonomy" id="3830"/>
    <lineage>
        <taxon>Eukaryota</taxon>
        <taxon>Viridiplantae</taxon>
        <taxon>Streptophyta</taxon>
        <taxon>Embryophyta</taxon>
        <taxon>Tracheophyta</taxon>
        <taxon>Spermatophyta</taxon>
        <taxon>Magnoliopsida</taxon>
        <taxon>eudicotyledons</taxon>
        <taxon>Gunneridae</taxon>
        <taxon>Pentapetalae</taxon>
        <taxon>rosids</taxon>
        <taxon>fabids</taxon>
        <taxon>Fabales</taxon>
        <taxon>Fabaceae</taxon>
        <taxon>Papilionoideae</taxon>
        <taxon>50 kb inversion clade</taxon>
        <taxon>genistoids sensu lato</taxon>
        <taxon>core genistoids</taxon>
        <taxon>Crotalarieae</taxon>
        <taxon>Crotalaria</taxon>
    </lineage>
</organism>
<dbReference type="Pfam" id="PF05834">
    <property type="entry name" value="Lycopene_cycl"/>
    <property type="match status" value="1"/>
</dbReference>